<evidence type="ECO:0000313" key="2">
    <source>
        <dbReference type="EMBL" id="SBR62231.1"/>
    </source>
</evidence>
<reference evidence="2" key="2">
    <citation type="submission" date="2016-06" db="EMBL/GenBank/DDBJ databases">
        <title>The genome of a short-lived fish provides insights into sex chromosome evolution and the genetic control of aging.</title>
        <authorList>
            <person name="Reichwald K."/>
            <person name="Felder M."/>
            <person name="Petzold A."/>
            <person name="Koch P."/>
            <person name="Groth M."/>
            <person name="Platzer M."/>
        </authorList>
    </citation>
    <scope>NUCLEOTIDE SEQUENCE</scope>
    <source>
        <tissue evidence="2">Brain</tissue>
    </source>
</reference>
<dbReference type="AlphaFoldDB" id="A0A1A8N070"/>
<feature type="compositionally biased region" description="Low complexity" evidence="1">
    <location>
        <begin position="84"/>
        <end position="104"/>
    </location>
</feature>
<feature type="non-terminal residue" evidence="2">
    <location>
        <position position="104"/>
    </location>
</feature>
<protein>
    <submittedName>
        <fullName evidence="2">SET domain containing 1A</fullName>
    </submittedName>
</protein>
<feature type="region of interest" description="Disordered" evidence="1">
    <location>
        <begin position="29"/>
        <end position="54"/>
    </location>
</feature>
<proteinExistence type="predicted"/>
<organism evidence="2">
    <name type="scientific">Nothobranchius pienaari</name>
    <dbReference type="NCBI Taxonomy" id="704102"/>
    <lineage>
        <taxon>Eukaryota</taxon>
        <taxon>Metazoa</taxon>
        <taxon>Chordata</taxon>
        <taxon>Craniata</taxon>
        <taxon>Vertebrata</taxon>
        <taxon>Euteleostomi</taxon>
        <taxon>Actinopterygii</taxon>
        <taxon>Neopterygii</taxon>
        <taxon>Teleostei</taxon>
        <taxon>Neoteleostei</taxon>
        <taxon>Acanthomorphata</taxon>
        <taxon>Ovalentaria</taxon>
        <taxon>Atherinomorphae</taxon>
        <taxon>Cyprinodontiformes</taxon>
        <taxon>Nothobranchiidae</taxon>
        <taxon>Nothobranchius</taxon>
    </lineage>
</organism>
<gene>
    <name evidence="2" type="primary">SETD1A</name>
</gene>
<reference evidence="2" key="1">
    <citation type="submission" date="2016-05" db="EMBL/GenBank/DDBJ databases">
        <authorList>
            <person name="Lavstsen T."/>
            <person name="Jespersen J.S."/>
        </authorList>
    </citation>
    <scope>NUCLEOTIDE SEQUENCE</scope>
    <source>
        <tissue evidence="2">Brain</tissue>
    </source>
</reference>
<name>A0A1A8N070_9TELE</name>
<dbReference type="EMBL" id="HAEF01021072">
    <property type="protein sequence ID" value="SBR62231.1"/>
    <property type="molecule type" value="Transcribed_RNA"/>
</dbReference>
<evidence type="ECO:0000256" key="1">
    <source>
        <dbReference type="SAM" id="MobiDB-lite"/>
    </source>
</evidence>
<feature type="non-terminal residue" evidence="2">
    <location>
        <position position="1"/>
    </location>
</feature>
<accession>A0A1A8N070</accession>
<sequence>ITPQCLPHLFPISMTIFQCQIETVKETQGGGMDQGALAPEGHPTITSRTQTLPQSTIPITPITIQTAEMIGVTGATASAPGQVTTATRDTATTTTTLTTTTEAA</sequence>
<feature type="region of interest" description="Disordered" evidence="1">
    <location>
        <begin position="80"/>
        <end position="104"/>
    </location>
</feature>